<dbReference type="PANTHER" id="PTHR12729">
    <property type="entry name" value="TRNA(HIS) GUANYLYLTRANSFERASE-RELATED"/>
    <property type="match status" value="1"/>
</dbReference>
<evidence type="ECO:0000256" key="2">
    <source>
        <dbReference type="ARBA" id="ARBA00010113"/>
    </source>
</evidence>
<accession>E1RJZ9</accession>
<evidence type="ECO:0000256" key="4">
    <source>
        <dbReference type="ARBA" id="ARBA00022679"/>
    </source>
</evidence>
<keyword evidence="5" id="KW-0819">tRNA processing</keyword>
<evidence type="ECO:0000256" key="9">
    <source>
        <dbReference type="ARBA" id="ARBA00022842"/>
    </source>
</evidence>
<dbReference type="PANTHER" id="PTHR12729:SF6">
    <property type="entry name" value="TRNA(HIS) GUANYLYLTRANSFERASE-RELATED"/>
    <property type="match status" value="1"/>
</dbReference>
<evidence type="ECO:0000256" key="6">
    <source>
        <dbReference type="ARBA" id="ARBA00022695"/>
    </source>
</evidence>
<dbReference type="EC" id="2.7.7.79" evidence="3"/>
<organism evidence="13 14">
    <name type="scientific">Methanolacinia petrolearia (strain DSM 11571 / OCM 486 / SEBR 4847)</name>
    <name type="common">Methanoplanus petrolearius</name>
    <dbReference type="NCBI Taxonomy" id="679926"/>
    <lineage>
        <taxon>Archaea</taxon>
        <taxon>Methanobacteriati</taxon>
        <taxon>Methanobacteriota</taxon>
        <taxon>Stenosarchaea group</taxon>
        <taxon>Methanomicrobia</taxon>
        <taxon>Methanomicrobiales</taxon>
        <taxon>Methanomicrobiaceae</taxon>
        <taxon>Methanolacinia</taxon>
    </lineage>
</organism>
<keyword evidence="6" id="KW-0548">Nucleotidyltransferase</keyword>
<feature type="domain" description="Thg1 C-terminal" evidence="12">
    <location>
        <begin position="126"/>
        <end position="215"/>
    </location>
</feature>
<evidence type="ECO:0000259" key="12">
    <source>
        <dbReference type="Pfam" id="PF14413"/>
    </source>
</evidence>
<dbReference type="HOGENOM" id="CLU_044271_3_1_2"/>
<dbReference type="GeneID" id="9744617"/>
<evidence type="ECO:0000256" key="10">
    <source>
        <dbReference type="ARBA" id="ARBA00023134"/>
    </source>
</evidence>
<dbReference type="GO" id="GO:0008193">
    <property type="term" value="F:tRNA guanylyltransferase activity"/>
    <property type="evidence" value="ECO:0007669"/>
    <property type="project" value="UniProtKB-EC"/>
</dbReference>
<comment type="similarity">
    <text evidence="2">Belongs to the tRNA(His) guanylyltransferase family.</text>
</comment>
<dbReference type="KEGG" id="mpi:Mpet_2135"/>
<evidence type="ECO:0000256" key="8">
    <source>
        <dbReference type="ARBA" id="ARBA00022741"/>
    </source>
</evidence>
<comment type="cofactor">
    <cofactor evidence="1">
        <name>Mg(2+)</name>
        <dbReference type="ChEBI" id="CHEBI:18420"/>
    </cofactor>
</comment>
<dbReference type="STRING" id="679926.Mpet_2135"/>
<evidence type="ECO:0000256" key="5">
    <source>
        <dbReference type="ARBA" id="ARBA00022694"/>
    </source>
</evidence>
<evidence type="ECO:0000313" key="14">
    <source>
        <dbReference type="Proteomes" id="UP000006565"/>
    </source>
</evidence>
<dbReference type="InterPro" id="IPR007537">
    <property type="entry name" value="tRNAHis_GuaTrfase_Thg1"/>
</dbReference>
<dbReference type="Pfam" id="PF14413">
    <property type="entry name" value="Thg1C"/>
    <property type="match status" value="1"/>
</dbReference>
<dbReference type="GO" id="GO:0005525">
    <property type="term" value="F:GTP binding"/>
    <property type="evidence" value="ECO:0007669"/>
    <property type="project" value="UniProtKB-KW"/>
</dbReference>
<evidence type="ECO:0000256" key="3">
    <source>
        <dbReference type="ARBA" id="ARBA00012511"/>
    </source>
</evidence>
<keyword evidence="8" id="KW-0547">Nucleotide-binding</keyword>
<keyword evidence="9" id="KW-0460">Magnesium</keyword>
<keyword evidence="14" id="KW-1185">Reference proteome</keyword>
<gene>
    <name evidence="13" type="ordered locus">Mpet_2135</name>
</gene>
<sequence length="242" mass="27192">MFGNEIFSGLTAIPPVYVRLDGRAFHAMTREAGFKKPFDEDFMSVMSSVASSLISESGLEPVFAYVFSDEISLYFGNLPFGGRVEKIDSVCASYAAGAFMAVSGSKAPVSFDARIVFTTEADAPGYLEWRQREAWRNHINAYCQYALISEGMSSRKAADLLKGMKSADMHEMMYKRGVNLSKTPSWQRRGVIVRREQYTKTGYNPVEKKEVLTERSKVTIDDNPPLFHTEEGREYILGIIKN</sequence>
<keyword evidence="10" id="KW-0342">GTP-binding</keyword>
<dbReference type="GO" id="GO:0000287">
    <property type="term" value="F:magnesium ion binding"/>
    <property type="evidence" value="ECO:0007669"/>
    <property type="project" value="InterPro"/>
</dbReference>
<feature type="domain" description="tRNAHis guanylyltransferase catalytic" evidence="11">
    <location>
        <begin position="15"/>
        <end position="117"/>
    </location>
</feature>
<dbReference type="InterPro" id="IPR038469">
    <property type="entry name" value="tRNAHis_GuaTrfase_Thg1_sf"/>
</dbReference>
<evidence type="ECO:0000256" key="1">
    <source>
        <dbReference type="ARBA" id="ARBA00001946"/>
    </source>
</evidence>
<dbReference type="OrthoDB" id="24661at2157"/>
<keyword evidence="7" id="KW-0479">Metal-binding</keyword>
<dbReference type="InterPro" id="IPR025845">
    <property type="entry name" value="Thg1_C_dom"/>
</dbReference>
<dbReference type="Pfam" id="PF04446">
    <property type="entry name" value="Thg1"/>
    <property type="match status" value="1"/>
</dbReference>
<dbReference type="EMBL" id="CP002117">
    <property type="protein sequence ID" value="ADN36883.1"/>
    <property type="molecule type" value="Genomic_DNA"/>
</dbReference>
<reference evidence="13 14" key="1">
    <citation type="journal article" date="2010" name="Stand. Genomic Sci.">
        <title>Complete genome sequence of Methanoplanus petrolearius type strain (SEBR 4847).</title>
        <authorList>
            <person name="Brambilla E."/>
            <person name="Djao O.D."/>
            <person name="Daligault H."/>
            <person name="Lapidus A."/>
            <person name="Lucas S."/>
            <person name="Hammon N."/>
            <person name="Nolan M."/>
            <person name="Tice H."/>
            <person name="Cheng J.F."/>
            <person name="Han C."/>
            <person name="Tapia R."/>
            <person name="Goodwin L."/>
            <person name="Pitluck S."/>
            <person name="Liolios K."/>
            <person name="Ivanova N."/>
            <person name="Mavromatis K."/>
            <person name="Mikhailova N."/>
            <person name="Pati A."/>
            <person name="Chen A."/>
            <person name="Palaniappan K."/>
            <person name="Land M."/>
            <person name="Hauser L."/>
            <person name="Chang Y.J."/>
            <person name="Jeffries C.D."/>
            <person name="Rohde M."/>
            <person name="Spring S."/>
            <person name="Sikorski J."/>
            <person name="Goker M."/>
            <person name="Woyke T."/>
            <person name="Bristow J."/>
            <person name="Eisen J.A."/>
            <person name="Markowitz V."/>
            <person name="Hugenholtz P."/>
            <person name="Kyrpides N.C."/>
            <person name="Klenk H.P."/>
        </authorList>
    </citation>
    <scope>NUCLEOTIDE SEQUENCE [LARGE SCALE GENOMIC DNA]</scope>
    <source>
        <strain evidence="14">DSM 11571 / OCM 486 / SEBR 4847</strain>
    </source>
</reference>
<dbReference type="eggNOG" id="arCOG03218">
    <property type="taxonomic scope" value="Archaea"/>
</dbReference>
<dbReference type="Proteomes" id="UP000006565">
    <property type="component" value="Chromosome"/>
</dbReference>
<dbReference type="GO" id="GO:0006400">
    <property type="term" value="P:tRNA modification"/>
    <property type="evidence" value="ECO:0007669"/>
    <property type="project" value="InterPro"/>
</dbReference>
<dbReference type="RefSeq" id="WP_013330060.1">
    <property type="nucleotide sequence ID" value="NC_014507.1"/>
</dbReference>
<proteinExistence type="inferred from homology"/>
<protein>
    <recommendedName>
        <fullName evidence="3">tRNA(His) guanylyltransferase</fullName>
        <ecNumber evidence="3">2.7.7.79</ecNumber>
    </recommendedName>
</protein>
<dbReference type="AlphaFoldDB" id="E1RJZ9"/>
<evidence type="ECO:0000259" key="11">
    <source>
        <dbReference type="Pfam" id="PF04446"/>
    </source>
</evidence>
<keyword evidence="4" id="KW-0808">Transferase</keyword>
<evidence type="ECO:0000313" key="13">
    <source>
        <dbReference type="EMBL" id="ADN36883.1"/>
    </source>
</evidence>
<dbReference type="InterPro" id="IPR024956">
    <property type="entry name" value="tRNAHis_GuaTrfase_cat"/>
</dbReference>
<name>E1RJZ9_METP4</name>
<dbReference type="Gene3D" id="3.30.70.3000">
    <property type="match status" value="1"/>
</dbReference>
<evidence type="ECO:0000256" key="7">
    <source>
        <dbReference type="ARBA" id="ARBA00022723"/>
    </source>
</evidence>